<dbReference type="EMBL" id="AMCI01003545">
    <property type="protein sequence ID" value="EJX00052.1"/>
    <property type="molecule type" value="Genomic_DNA"/>
</dbReference>
<sequence>MVNEVVCQVLADNTNRRVSVDPKLAERALPPVLQKAKEADAQAKEDKPKRKVIRAGSACPLCGEGKVIKGKTAYGCSRWKEGCTFRKPFKK</sequence>
<organism evidence="1">
    <name type="scientific">gut metagenome</name>
    <dbReference type="NCBI Taxonomy" id="749906"/>
    <lineage>
        <taxon>unclassified sequences</taxon>
        <taxon>metagenomes</taxon>
        <taxon>organismal metagenomes</taxon>
    </lineage>
</organism>
<dbReference type="AlphaFoldDB" id="J9FYM4"/>
<keyword evidence="1" id="KW-0413">Isomerase</keyword>
<accession>J9FYM4</accession>
<proteinExistence type="predicted"/>
<evidence type="ECO:0000313" key="1">
    <source>
        <dbReference type="EMBL" id="EJX00052.1"/>
    </source>
</evidence>
<reference evidence="1" key="1">
    <citation type="journal article" date="2012" name="PLoS ONE">
        <title>Gene sets for utilization of primary and secondary nutrition supplies in the distal gut of endangered iberian lynx.</title>
        <authorList>
            <person name="Alcaide M."/>
            <person name="Messina E."/>
            <person name="Richter M."/>
            <person name="Bargiela R."/>
            <person name="Peplies J."/>
            <person name="Huws S.A."/>
            <person name="Newbold C.J."/>
            <person name="Golyshin P.N."/>
            <person name="Simon M.A."/>
            <person name="Lopez G."/>
            <person name="Yakimov M.M."/>
            <person name="Ferrer M."/>
        </authorList>
    </citation>
    <scope>NUCLEOTIDE SEQUENCE</scope>
</reference>
<comment type="caution">
    <text evidence="1">The sequence shown here is derived from an EMBL/GenBank/DDBJ whole genome shotgun (WGS) entry which is preliminary data.</text>
</comment>
<name>J9FYM4_9ZZZZ</name>
<protein>
    <submittedName>
        <fullName evidence="1">DNA topoisomerase III</fullName>
    </submittedName>
</protein>
<gene>
    <name evidence="1" type="ORF">EVA_11847</name>
</gene>
<dbReference type="GO" id="GO:0016853">
    <property type="term" value="F:isomerase activity"/>
    <property type="evidence" value="ECO:0007669"/>
    <property type="project" value="UniProtKB-KW"/>
</dbReference>